<feature type="compositionally biased region" description="Acidic residues" evidence="4">
    <location>
        <begin position="394"/>
        <end position="407"/>
    </location>
</feature>
<dbReference type="GO" id="GO:0006508">
    <property type="term" value="P:proteolysis"/>
    <property type="evidence" value="ECO:0007669"/>
    <property type="project" value="UniProtKB-KW"/>
</dbReference>
<dbReference type="EMBL" id="JABBWD010000059">
    <property type="protein sequence ID" value="KAG1771359.1"/>
    <property type="molecule type" value="Genomic_DNA"/>
</dbReference>
<dbReference type="GO" id="GO:0008234">
    <property type="term" value="F:cysteine-type peptidase activity"/>
    <property type="evidence" value="ECO:0007669"/>
    <property type="project" value="InterPro"/>
</dbReference>
<protein>
    <recommendedName>
        <fullName evidence="5">Ubiquitin-like protease family profile domain-containing protein</fullName>
    </recommendedName>
</protein>
<dbReference type="SUPFAM" id="SSF54001">
    <property type="entry name" value="Cysteine proteinases"/>
    <property type="match status" value="1"/>
</dbReference>
<comment type="similarity">
    <text evidence="1">Belongs to the peptidase C48 family.</text>
</comment>
<dbReference type="Proteomes" id="UP000714275">
    <property type="component" value="Unassembled WGS sequence"/>
</dbReference>
<feature type="compositionally biased region" description="Pro residues" evidence="4">
    <location>
        <begin position="431"/>
        <end position="440"/>
    </location>
</feature>
<evidence type="ECO:0000256" key="2">
    <source>
        <dbReference type="ARBA" id="ARBA00022670"/>
    </source>
</evidence>
<evidence type="ECO:0000256" key="1">
    <source>
        <dbReference type="ARBA" id="ARBA00005234"/>
    </source>
</evidence>
<accession>A0A9P7CYG9</accession>
<keyword evidence="7" id="KW-1185">Reference proteome</keyword>
<dbReference type="Pfam" id="PF02902">
    <property type="entry name" value="Peptidase_C48"/>
    <property type="match status" value="1"/>
</dbReference>
<dbReference type="AlphaFoldDB" id="A0A9P7CYG9"/>
<feature type="region of interest" description="Disordered" evidence="4">
    <location>
        <begin position="394"/>
        <end position="445"/>
    </location>
</feature>
<feature type="compositionally biased region" description="Basic and acidic residues" evidence="4">
    <location>
        <begin position="508"/>
        <end position="519"/>
    </location>
</feature>
<feature type="compositionally biased region" description="Basic residues" evidence="4">
    <location>
        <begin position="574"/>
        <end position="583"/>
    </location>
</feature>
<reference evidence="6" key="1">
    <citation type="journal article" date="2020" name="New Phytol.">
        <title>Comparative genomics reveals dynamic genome evolution in host specialist ectomycorrhizal fungi.</title>
        <authorList>
            <person name="Lofgren L.A."/>
            <person name="Nguyen N.H."/>
            <person name="Vilgalys R."/>
            <person name="Ruytinx J."/>
            <person name="Liao H.L."/>
            <person name="Branco S."/>
            <person name="Kuo A."/>
            <person name="LaButti K."/>
            <person name="Lipzen A."/>
            <person name="Andreopoulos W."/>
            <person name="Pangilinan J."/>
            <person name="Riley R."/>
            <person name="Hundley H."/>
            <person name="Na H."/>
            <person name="Barry K."/>
            <person name="Grigoriev I.V."/>
            <person name="Stajich J.E."/>
            <person name="Kennedy P.G."/>
        </authorList>
    </citation>
    <scope>NUCLEOTIDE SEQUENCE</scope>
    <source>
        <strain evidence="6">DOB743</strain>
    </source>
</reference>
<comment type="caution">
    <text evidence="6">The sequence shown here is derived from an EMBL/GenBank/DDBJ whole genome shotgun (WGS) entry which is preliminary data.</text>
</comment>
<feature type="compositionally biased region" description="Polar residues" evidence="4">
    <location>
        <begin position="532"/>
        <end position="558"/>
    </location>
</feature>
<evidence type="ECO:0000256" key="3">
    <source>
        <dbReference type="ARBA" id="ARBA00022801"/>
    </source>
</evidence>
<sequence>MFPHSNPTLNVPTSLQVIDISTSIISDERKDQLLKIPPRFACFIPLPSLPVSALLDSTTLPDFDPALAELDISKFFSSVECNTSNIASSFLQHSIPPLRLSYRLLGTFEQAVHDGAKSVCDPRFPGHLPCWMLTYWHDVGRAVASKQIWSSACNWLALRGLDRADVELSTAVDEISHALQTLGWGTMLQGPGAFLETSDLAEFLGSTPMKGRFVDVMINEISHCIQYDPQLWKTTAVEDLSFSKTLRFDAKRWSQYALDGRGFARLRELGDALCDRTLTSVIFPININGVHWSVFSVDAKSRTICYGDSLGWPWPRADVDLIQQWLREHSFMPFSKGAELPCGHQEDAYSCAIAMINIIRHQLFNTPLFTDEKKDLFRMQELIFLLRAHFSKDDDDDNDNDDNDDNDAYTSNYTPSSPCSSLTTSRSHSPSPAPALPPPQSQVMTSKFGPKIRLNYRISPSEPKTGLLRHFGSVMREDYLADIRQRDLEHKEKQPDVKFSAALKDAERKYQKRVNDRNRQHARRAHAKELAQSGNIASPCPSSTNPDTSALQPSQSLAELSHPHRSIKEELYRTKKSSHTGRK</sequence>
<organism evidence="6 7">
    <name type="scientific">Suillus placidus</name>
    <dbReference type="NCBI Taxonomy" id="48579"/>
    <lineage>
        <taxon>Eukaryota</taxon>
        <taxon>Fungi</taxon>
        <taxon>Dikarya</taxon>
        <taxon>Basidiomycota</taxon>
        <taxon>Agaricomycotina</taxon>
        <taxon>Agaricomycetes</taxon>
        <taxon>Agaricomycetidae</taxon>
        <taxon>Boletales</taxon>
        <taxon>Suillineae</taxon>
        <taxon>Suillaceae</taxon>
        <taxon>Suillus</taxon>
    </lineage>
</organism>
<dbReference type="InterPro" id="IPR003653">
    <property type="entry name" value="Peptidase_C48_C"/>
</dbReference>
<keyword evidence="2" id="KW-0645">Protease</keyword>
<proteinExistence type="inferred from homology"/>
<evidence type="ECO:0000259" key="5">
    <source>
        <dbReference type="Pfam" id="PF02902"/>
    </source>
</evidence>
<evidence type="ECO:0000256" key="4">
    <source>
        <dbReference type="SAM" id="MobiDB-lite"/>
    </source>
</evidence>
<evidence type="ECO:0000313" key="7">
    <source>
        <dbReference type="Proteomes" id="UP000714275"/>
    </source>
</evidence>
<dbReference type="OrthoDB" id="2684522at2759"/>
<feature type="domain" description="Ubiquitin-like protease family profile" evidence="5">
    <location>
        <begin position="281"/>
        <end position="370"/>
    </location>
</feature>
<dbReference type="GO" id="GO:0019783">
    <property type="term" value="F:ubiquitin-like protein peptidase activity"/>
    <property type="evidence" value="ECO:0007669"/>
    <property type="project" value="UniProtKB-ARBA"/>
</dbReference>
<feature type="region of interest" description="Disordered" evidence="4">
    <location>
        <begin position="508"/>
        <end position="583"/>
    </location>
</feature>
<feature type="compositionally biased region" description="Low complexity" evidence="4">
    <location>
        <begin position="414"/>
        <end position="430"/>
    </location>
</feature>
<dbReference type="Gene3D" id="3.40.395.10">
    <property type="entry name" value="Adenoviral Proteinase, Chain A"/>
    <property type="match status" value="1"/>
</dbReference>
<keyword evidence="3" id="KW-0378">Hydrolase</keyword>
<name>A0A9P7CYG9_9AGAM</name>
<dbReference type="InterPro" id="IPR038765">
    <property type="entry name" value="Papain-like_cys_pep_sf"/>
</dbReference>
<evidence type="ECO:0000313" key="6">
    <source>
        <dbReference type="EMBL" id="KAG1771359.1"/>
    </source>
</evidence>
<gene>
    <name evidence="6" type="ORF">EV702DRAFT_642642</name>
</gene>